<dbReference type="Proteomes" id="UP001217838">
    <property type="component" value="Unassembled WGS sequence"/>
</dbReference>
<evidence type="ECO:0000256" key="4">
    <source>
        <dbReference type="ARBA" id="ARBA00022692"/>
    </source>
</evidence>
<feature type="transmembrane region" description="Helical" evidence="7">
    <location>
        <begin position="340"/>
        <end position="358"/>
    </location>
</feature>
<feature type="transmembrane region" description="Helical" evidence="7">
    <location>
        <begin position="258"/>
        <end position="278"/>
    </location>
</feature>
<comment type="similarity">
    <text evidence="2">Belongs to the NrfD family.</text>
</comment>
<gene>
    <name evidence="8" type="primary">nrfD</name>
    <name evidence="8" type="ORF">POL58_11670</name>
</gene>
<dbReference type="RefSeq" id="WP_271997488.1">
    <property type="nucleotide sequence ID" value="NZ_JAQNDN010000004.1"/>
</dbReference>
<keyword evidence="3" id="KW-1003">Cell membrane</keyword>
<keyword evidence="9" id="KW-1185">Reference proteome</keyword>
<feature type="transmembrane region" description="Helical" evidence="7">
    <location>
        <begin position="36"/>
        <end position="61"/>
    </location>
</feature>
<accession>A0ABT5B2R9</accession>
<organism evidence="8 9">
    <name type="scientific">Nannocystis radixulma</name>
    <dbReference type="NCBI Taxonomy" id="2995305"/>
    <lineage>
        <taxon>Bacteria</taxon>
        <taxon>Pseudomonadati</taxon>
        <taxon>Myxococcota</taxon>
        <taxon>Polyangia</taxon>
        <taxon>Nannocystales</taxon>
        <taxon>Nannocystaceae</taxon>
        <taxon>Nannocystis</taxon>
    </lineage>
</organism>
<keyword evidence="5 7" id="KW-1133">Transmembrane helix</keyword>
<evidence type="ECO:0000256" key="1">
    <source>
        <dbReference type="ARBA" id="ARBA00004651"/>
    </source>
</evidence>
<evidence type="ECO:0000313" key="9">
    <source>
        <dbReference type="Proteomes" id="UP001217838"/>
    </source>
</evidence>
<feature type="transmembrane region" description="Helical" evidence="7">
    <location>
        <begin position="365"/>
        <end position="387"/>
    </location>
</feature>
<feature type="transmembrane region" description="Helical" evidence="7">
    <location>
        <begin position="219"/>
        <end position="238"/>
    </location>
</feature>
<evidence type="ECO:0000256" key="6">
    <source>
        <dbReference type="ARBA" id="ARBA00023136"/>
    </source>
</evidence>
<sequence>MPYPSDETRWIDGDHDMASISDVIADNVQAPQHRRVWLRALAVATVGLGALVVAVFGVFWWYIGIWGVDVPVMWGIAITNFVWWVGIAHAGTLISAILLLANQAWRRSINRFAEAMTLFSVACAAMFPLLHLGRPEFFYWLFPYPNTYGYWPQFLSPLVWDFFAVATYGTVSLVFWYIGLVPDLGTMRDRSTGLRARVYGVFALGWRGSARHWERHQTAYLMLAGLATTLVVSVHTIVSFDFAVAQFPGWHTTVFPPYFVAGAIFSGFAMVLTLLIPVRAWLGLQDFVTIRHLDHCAKLMLTAGLVVAYGYLAELFFGWYSGDPHERELIASHLHGRSAPLFWTVVALNVVFPQSLWWRRARRHIVWLFVLSLLINLGMWLERWLIVITSLEHGLLPTTGGTYFPTFWDWLTLAGTLGFFAFFMLLFIRYVPVIAMSELRELVAHRRREAP</sequence>
<keyword evidence="4 7" id="KW-0812">Transmembrane</keyword>
<comment type="subcellular location">
    <subcellularLocation>
        <location evidence="1">Cell membrane</location>
        <topology evidence="1">Multi-pass membrane protein</topology>
    </subcellularLocation>
</comment>
<dbReference type="EMBL" id="JAQNDN010000004">
    <property type="protein sequence ID" value="MDC0668402.1"/>
    <property type="molecule type" value="Genomic_DNA"/>
</dbReference>
<feature type="transmembrane region" description="Helical" evidence="7">
    <location>
        <begin position="407"/>
        <end position="431"/>
    </location>
</feature>
<dbReference type="InterPro" id="IPR005614">
    <property type="entry name" value="NrfD-like"/>
</dbReference>
<dbReference type="PANTHER" id="PTHR43044">
    <property type="match status" value="1"/>
</dbReference>
<dbReference type="Pfam" id="PF03916">
    <property type="entry name" value="NrfD"/>
    <property type="match status" value="1"/>
</dbReference>
<dbReference type="PANTHER" id="PTHR43044:SF2">
    <property type="entry name" value="POLYSULPHIDE REDUCTASE NRFD"/>
    <property type="match status" value="1"/>
</dbReference>
<evidence type="ECO:0000256" key="5">
    <source>
        <dbReference type="ARBA" id="ARBA00022989"/>
    </source>
</evidence>
<name>A0ABT5B2R9_9BACT</name>
<feature type="transmembrane region" description="Helical" evidence="7">
    <location>
        <begin position="154"/>
        <end position="178"/>
    </location>
</feature>
<evidence type="ECO:0000256" key="3">
    <source>
        <dbReference type="ARBA" id="ARBA00022475"/>
    </source>
</evidence>
<evidence type="ECO:0000313" key="8">
    <source>
        <dbReference type="EMBL" id="MDC0668402.1"/>
    </source>
</evidence>
<proteinExistence type="inferred from homology"/>
<keyword evidence="6 7" id="KW-0472">Membrane</keyword>
<reference evidence="8 9" key="1">
    <citation type="submission" date="2022-11" db="EMBL/GenBank/DDBJ databases">
        <title>Minimal conservation of predation-associated metabolite biosynthetic gene clusters underscores biosynthetic potential of Myxococcota including descriptions for ten novel species: Archangium lansinium sp. nov., Myxococcus landrumus sp. nov., Nannocystis bai.</title>
        <authorList>
            <person name="Ahearne A."/>
            <person name="Stevens C."/>
            <person name="Dowd S."/>
        </authorList>
    </citation>
    <scope>NUCLEOTIDE SEQUENCE [LARGE SCALE GENOMIC DNA]</scope>
    <source>
        <strain evidence="8 9">NCELM</strain>
    </source>
</reference>
<evidence type="ECO:0000256" key="7">
    <source>
        <dbReference type="SAM" id="Phobius"/>
    </source>
</evidence>
<feature type="transmembrane region" description="Helical" evidence="7">
    <location>
        <begin position="299"/>
        <end position="320"/>
    </location>
</feature>
<protein>
    <submittedName>
        <fullName evidence="8">Polysulfide reductase NrfD</fullName>
    </submittedName>
</protein>
<feature type="transmembrane region" description="Helical" evidence="7">
    <location>
        <begin position="112"/>
        <end position="134"/>
    </location>
</feature>
<evidence type="ECO:0000256" key="2">
    <source>
        <dbReference type="ARBA" id="ARBA00008929"/>
    </source>
</evidence>
<comment type="caution">
    <text evidence="8">The sequence shown here is derived from an EMBL/GenBank/DDBJ whole genome shotgun (WGS) entry which is preliminary data.</text>
</comment>
<feature type="transmembrane region" description="Helical" evidence="7">
    <location>
        <begin position="81"/>
        <end position="100"/>
    </location>
</feature>